<sequence>MRYYEIVRATFEEAEARRPKKPLVPAQSSNRKTGYPTATAAVDIFWPVAEAEDVVDQPRSSGMRVKNGL</sequence>
<dbReference type="Proteomes" id="UP000002385">
    <property type="component" value="Chromosome"/>
</dbReference>
<dbReference type="HOGENOM" id="CLU_2771117_0_0_5"/>
<evidence type="ECO:0000313" key="1">
    <source>
        <dbReference type="EMBL" id="ACK85541.1"/>
    </source>
</evidence>
<gene>
    <name evidence="1" type="ordered locus">Mchl_4767</name>
</gene>
<dbReference type="EMBL" id="CP001298">
    <property type="protein sequence ID" value="ACK85541.1"/>
    <property type="molecule type" value="Genomic_DNA"/>
</dbReference>
<dbReference type="AlphaFoldDB" id="B7KRL4"/>
<accession>B7KRL4</accession>
<reference evidence="1 2" key="2">
    <citation type="journal article" date="2012" name="J. Bacteriol.">
        <title>Complete genome sequences of six strains of the genus Methylobacterium.</title>
        <authorList>
            <person name="Marx C.J."/>
            <person name="Bringel F."/>
            <person name="Chistoserdova L."/>
            <person name="Moulin L."/>
            <person name="Farhan Ul Haque M."/>
            <person name="Fleischman D.E."/>
            <person name="Gruffaz C."/>
            <person name="Jourand P."/>
            <person name="Knief C."/>
            <person name="Lee M.C."/>
            <person name="Muller E.E."/>
            <person name="Nadalig T."/>
            <person name="Peyraud R."/>
            <person name="Roselli S."/>
            <person name="Russ L."/>
            <person name="Goodwin L.A."/>
            <person name="Ivanova N."/>
            <person name="Kyrpides N."/>
            <person name="Lajus A."/>
            <person name="Land M.L."/>
            <person name="Medigue C."/>
            <person name="Mikhailova N."/>
            <person name="Nolan M."/>
            <person name="Woyke T."/>
            <person name="Stolyar S."/>
            <person name="Vorholt J.A."/>
            <person name="Vuilleumier S."/>
        </authorList>
    </citation>
    <scope>NUCLEOTIDE SEQUENCE [LARGE SCALE GENOMIC DNA]</scope>
    <source>
        <strain evidence="2">CM4 / NCIMB 13688</strain>
    </source>
</reference>
<evidence type="ECO:0000313" key="2">
    <source>
        <dbReference type="Proteomes" id="UP000002385"/>
    </source>
</evidence>
<dbReference type="RefSeq" id="WP_015952525.1">
    <property type="nucleotide sequence ID" value="NC_011757.1"/>
</dbReference>
<name>B7KRL4_METC4</name>
<protein>
    <submittedName>
        <fullName evidence="1">Uncharacterized protein</fullName>
    </submittedName>
</protein>
<proteinExistence type="predicted"/>
<organism evidence="1 2">
    <name type="scientific">Methylorubrum extorquens (strain CM4 / NCIMB 13688)</name>
    <name type="common">Methylobacterium extorquens</name>
    <dbReference type="NCBI Taxonomy" id="440085"/>
    <lineage>
        <taxon>Bacteria</taxon>
        <taxon>Pseudomonadati</taxon>
        <taxon>Pseudomonadota</taxon>
        <taxon>Alphaproteobacteria</taxon>
        <taxon>Hyphomicrobiales</taxon>
        <taxon>Methylobacteriaceae</taxon>
        <taxon>Methylorubrum</taxon>
    </lineage>
</organism>
<dbReference type="KEGG" id="mch:Mchl_4767"/>
<reference evidence="2" key="1">
    <citation type="submission" date="2008-12" db="EMBL/GenBank/DDBJ databases">
        <title>Complete sequence of chromosome of Methylobacterium chloromethanicum CM4.</title>
        <authorList>
            <consortium name="US DOE Joint Genome Institute"/>
            <person name="Lucas S."/>
            <person name="Copeland A."/>
            <person name="Lapidus A."/>
            <person name="Glavina del Rio T."/>
            <person name="Dalin E."/>
            <person name="Tice H."/>
            <person name="Bruce D."/>
            <person name="Goodwin L."/>
            <person name="Pitluck S."/>
            <person name="Chertkov O."/>
            <person name="Brettin T."/>
            <person name="Detter J.C."/>
            <person name="Han C."/>
            <person name="Larimer F."/>
            <person name="Land M."/>
            <person name="Hauser L."/>
            <person name="Kyrpides N."/>
            <person name="Mikhailova N."/>
            <person name="Marx C."/>
            <person name="Richardson P."/>
        </authorList>
    </citation>
    <scope>NUCLEOTIDE SEQUENCE [LARGE SCALE GENOMIC DNA]</scope>
    <source>
        <strain evidence="2">CM4 / NCIMB 13688</strain>
    </source>
</reference>